<proteinExistence type="inferred from homology"/>
<dbReference type="InterPro" id="IPR005119">
    <property type="entry name" value="LysR_subst-bd"/>
</dbReference>
<dbReference type="PANTHER" id="PTHR30126:SF81">
    <property type="entry name" value="HTH-TYPE TRANSCRIPTIONAL REGULATOR ILVY"/>
    <property type="match status" value="1"/>
</dbReference>
<keyword evidence="3" id="KW-0238">DNA-binding</keyword>
<dbReference type="SUPFAM" id="SSF46785">
    <property type="entry name" value="Winged helix' DNA-binding domain"/>
    <property type="match status" value="1"/>
</dbReference>
<dbReference type="InterPro" id="IPR000847">
    <property type="entry name" value="LysR_HTH_N"/>
</dbReference>
<evidence type="ECO:0000256" key="3">
    <source>
        <dbReference type="ARBA" id="ARBA00023125"/>
    </source>
</evidence>
<feature type="domain" description="HTH lysR-type" evidence="5">
    <location>
        <begin position="1"/>
        <end position="58"/>
    </location>
</feature>
<dbReference type="InterPro" id="IPR036390">
    <property type="entry name" value="WH_DNA-bd_sf"/>
</dbReference>
<dbReference type="RefSeq" id="WP_290281375.1">
    <property type="nucleotide sequence ID" value="NZ_JAUFQI010000001.1"/>
</dbReference>
<keyword evidence="7" id="KW-1185">Reference proteome</keyword>
<evidence type="ECO:0000256" key="4">
    <source>
        <dbReference type="ARBA" id="ARBA00023163"/>
    </source>
</evidence>
<dbReference type="SUPFAM" id="SSF53850">
    <property type="entry name" value="Periplasmic binding protein-like II"/>
    <property type="match status" value="1"/>
</dbReference>
<dbReference type="InterPro" id="IPR036388">
    <property type="entry name" value="WH-like_DNA-bd_sf"/>
</dbReference>
<evidence type="ECO:0000256" key="1">
    <source>
        <dbReference type="ARBA" id="ARBA00009437"/>
    </source>
</evidence>
<keyword evidence="4" id="KW-0804">Transcription</keyword>
<comment type="caution">
    <text evidence="6">The sequence shown here is derived from an EMBL/GenBank/DDBJ whole genome shotgun (WGS) entry which is preliminary data.</text>
</comment>
<accession>A0ABV7WW58</accession>
<dbReference type="EMBL" id="JBHRYN010000012">
    <property type="protein sequence ID" value="MFC3702313.1"/>
    <property type="molecule type" value="Genomic_DNA"/>
</dbReference>
<organism evidence="6 7">
    <name type="scientific">Reinekea marina</name>
    <dbReference type="NCBI Taxonomy" id="1310421"/>
    <lineage>
        <taxon>Bacteria</taxon>
        <taxon>Pseudomonadati</taxon>
        <taxon>Pseudomonadota</taxon>
        <taxon>Gammaproteobacteria</taxon>
        <taxon>Oceanospirillales</taxon>
        <taxon>Saccharospirillaceae</taxon>
        <taxon>Reinekea</taxon>
    </lineage>
</organism>
<sequence>MDLHSLEAFLAVAETGSFSRAGEKLFLTQPAISKRVSNLEQQLATPLFDRIGRDVYLTEAGKLLQTRATRIVNDIKDAQQTVVQLNEDHVTELSMASSHHIGLHYLGPILKQFAAAHPDAQLDVHFLESEQAIDALLKRDIELALTTIPSPLNKALIGKTLWTDTLHFVVAKDHPLAQRKGKLRLNQLASVRAILPDKQTTTFQIIEQTFQNHHIPLNRVLTVNYLETIKELVTHGLGWSLLPTSLIGHDELCILNIDKVALNRQLGIIYHRKRTPSRGVRHLIEIAETNSIKPTS</sequence>
<evidence type="ECO:0000313" key="6">
    <source>
        <dbReference type="EMBL" id="MFC3702313.1"/>
    </source>
</evidence>
<evidence type="ECO:0000256" key="2">
    <source>
        <dbReference type="ARBA" id="ARBA00023015"/>
    </source>
</evidence>
<protein>
    <submittedName>
        <fullName evidence="6">LysR family transcriptional regulator</fullName>
    </submittedName>
</protein>
<evidence type="ECO:0000259" key="5">
    <source>
        <dbReference type="PROSITE" id="PS50931"/>
    </source>
</evidence>
<dbReference type="Proteomes" id="UP001595710">
    <property type="component" value="Unassembled WGS sequence"/>
</dbReference>
<comment type="similarity">
    <text evidence="1">Belongs to the LysR transcriptional regulatory family.</text>
</comment>
<gene>
    <name evidence="6" type="ORF">ACFOND_11740</name>
</gene>
<dbReference type="Pfam" id="PF03466">
    <property type="entry name" value="LysR_substrate"/>
    <property type="match status" value="1"/>
</dbReference>
<dbReference type="Pfam" id="PF00126">
    <property type="entry name" value="HTH_1"/>
    <property type="match status" value="1"/>
</dbReference>
<reference evidence="7" key="1">
    <citation type="journal article" date="2019" name="Int. J. Syst. Evol. Microbiol.">
        <title>The Global Catalogue of Microorganisms (GCM) 10K type strain sequencing project: providing services to taxonomists for standard genome sequencing and annotation.</title>
        <authorList>
            <consortium name="The Broad Institute Genomics Platform"/>
            <consortium name="The Broad Institute Genome Sequencing Center for Infectious Disease"/>
            <person name="Wu L."/>
            <person name="Ma J."/>
        </authorList>
    </citation>
    <scope>NUCLEOTIDE SEQUENCE [LARGE SCALE GENOMIC DNA]</scope>
    <source>
        <strain evidence="7">CECT 8288</strain>
    </source>
</reference>
<keyword evidence="2" id="KW-0805">Transcription regulation</keyword>
<dbReference type="PANTHER" id="PTHR30126">
    <property type="entry name" value="HTH-TYPE TRANSCRIPTIONAL REGULATOR"/>
    <property type="match status" value="1"/>
</dbReference>
<dbReference type="Gene3D" id="3.40.190.290">
    <property type="match status" value="1"/>
</dbReference>
<name>A0ABV7WW58_9GAMM</name>
<dbReference type="PRINTS" id="PR00039">
    <property type="entry name" value="HTHLYSR"/>
</dbReference>
<dbReference type="PROSITE" id="PS50931">
    <property type="entry name" value="HTH_LYSR"/>
    <property type="match status" value="1"/>
</dbReference>
<dbReference type="Gene3D" id="1.10.10.10">
    <property type="entry name" value="Winged helix-like DNA-binding domain superfamily/Winged helix DNA-binding domain"/>
    <property type="match status" value="1"/>
</dbReference>
<dbReference type="CDD" id="cd05466">
    <property type="entry name" value="PBP2_LTTR_substrate"/>
    <property type="match status" value="1"/>
</dbReference>
<evidence type="ECO:0000313" key="7">
    <source>
        <dbReference type="Proteomes" id="UP001595710"/>
    </source>
</evidence>